<comment type="catalytic activity">
    <reaction evidence="13">
        <text>a beta-D-galactosyl-(1-&gt;3)-N-acetyl-alpha-D-galactosaminyl derivative + CMP-N-acetyl-beta-neuraminate = a beta-D-galactosyl-(1-&gt;3)-[N-acetyl-alpha-neuraminyl-(2-&gt;6)]-N-acetyl-alpha-D-galactosaminyl derivative + CMP + H(+)</text>
        <dbReference type="Rhea" id="RHEA:11136"/>
        <dbReference type="ChEBI" id="CHEBI:15378"/>
        <dbReference type="ChEBI" id="CHEBI:57812"/>
        <dbReference type="ChEBI" id="CHEBI:60377"/>
        <dbReference type="ChEBI" id="CHEBI:133470"/>
        <dbReference type="ChEBI" id="CHEBI:140764"/>
        <dbReference type="EC" id="2.4.3.3"/>
    </reaction>
    <physiologicalReaction direction="left-to-right" evidence="13">
        <dbReference type="Rhea" id="RHEA:11137"/>
    </physiologicalReaction>
</comment>
<dbReference type="Proteomes" id="UP000233556">
    <property type="component" value="Unassembled WGS sequence"/>
</dbReference>
<evidence type="ECO:0000256" key="12">
    <source>
        <dbReference type="ARBA" id="ARBA00023180"/>
    </source>
</evidence>
<evidence type="ECO:0000256" key="15">
    <source>
        <dbReference type="ARBA" id="ARBA00050664"/>
    </source>
</evidence>
<evidence type="ECO:0000256" key="17">
    <source>
        <dbReference type="SAM" id="MobiDB-lite"/>
    </source>
</evidence>
<evidence type="ECO:0000256" key="8">
    <source>
        <dbReference type="ARBA" id="ARBA00022989"/>
    </source>
</evidence>
<comment type="similarity">
    <text evidence="3">Belongs to the glycosyltransferase 29 family.</text>
</comment>
<evidence type="ECO:0000256" key="10">
    <source>
        <dbReference type="ARBA" id="ARBA00023136"/>
    </source>
</evidence>
<keyword evidence="7" id="KW-0735">Signal-anchor</keyword>
<comment type="pathway">
    <text evidence="2">Protein modification; protein glycosylation.</text>
</comment>
<reference evidence="19" key="1">
    <citation type="submission" date="2017-11" db="EMBL/GenBank/DDBJ databases">
        <authorList>
            <person name="Lima N.C."/>
            <person name="Parody-Merino A.M."/>
            <person name="Battley P.F."/>
            <person name="Fidler A.E."/>
            <person name="Prosdocimi F."/>
        </authorList>
    </citation>
    <scope>NUCLEOTIDE SEQUENCE [LARGE SCALE GENOMIC DNA]</scope>
</reference>
<keyword evidence="10" id="KW-0472">Membrane</keyword>
<reference evidence="19" key="2">
    <citation type="submission" date="2017-12" db="EMBL/GenBank/DDBJ databases">
        <title>Genome sequence of the Bar-tailed Godwit (Limosa lapponica baueri).</title>
        <authorList>
            <person name="Lima N.C.B."/>
            <person name="Parody-Merino A.M."/>
            <person name="Battley P.F."/>
            <person name="Fidler A.E."/>
            <person name="Prosdocimi F."/>
        </authorList>
    </citation>
    <scope>NUCLEOTIDE SEQUENCE [LARGE SCALE GENOMIC DNA]</scope>
</reference>
<comment type="catalytic activity">
    <reaction evidence="16">
        <text>a 3-O-[N-acetyl-alpha-D-galactosaminyl]-L-threonyl-[protein] + CMP-N-acetyl-beta-neuraminate = a 3-O-[N-acetyl-alpha-neuraminosyl-(2-&gt;6)-N-acetyl-alpha-D-galactosaminyl]-L-threonyl-[protein] + CMP + H(+)</text>
        <dbReference type="Rhea" id="RHEA:81643"/>
        <dbReference type="Rhea" id="RHEA-COMP:11689"/>
        <dbReference type="Rhea" id="RHEA-COMP:19720"/>
        <dbReference type="ChEBI" id="CHEBI:15378"/>
        <dbReference type="ChEBI" id="CHEBI:57812"/>
        <dbReference type="ChEBI" id="CHEBI:60377"/>
        <dbReference type="ChEBI" id="CHEBI:87075"/>
        <dbReference type="ChEBI" id="CHEBI:231970"/>
    </reaction>
    <physiologicalReaction direction="left-to-right" evidence="16">
        <dbReference type="Rhea" id="RHEA:81644"/>
    </physiologicalReaction>
</comment>
<dbReference type="AlphaFoldDB" id="A0A2I0TU50"/>
<dbReference type="InterPro" id="IPR001675">
    <property type="entry name" value="Glyco_trans_29"/>
</dbReference>
<organism evidence="18 19">
    <name type="scientific">Limosa lapponica baueri</name>
    <dbReference type="NCBI Taxonomy" id="1758121"/>
    <lineage>
        <taxon>Eukaryota</taxon>
        <taxon>Metazoa</taxon>
        <taxon>Chordata</taxon>
        <taxon>Craniata</taxon>
        <taxon>Vertebrata</taxon>
        <taxon>Euteleostomi</taxon>
        <taxon>Archelosauria</taxon>
        <taxon>Archosauria</taxon>
        <taxon>Dinosauria</taxon>
        <taxon>Saurischia</taxon>
        <taxon>Theropoda</taxon>
        <taxon>Coelurosauria</taxon>
        <taxon>Aves</taxon>
        <taxon>Neognathae</taxon>
        <taxon>Neoaves</taxon>
        <taxon>Charadriiformes</taxon>
        <taxon>Scolopacidae</taxon>
        <taxon>Limosa</taxon>
    </lineage>
</organism>
<dbReference type="GO" id="GO:0001665">
    <property type="term" value="F:alpha-N-acetylgalactosaminide alpha-2,6-sialyltransferase activity"/>
    <property type="evidence" value="ECO:0007669"/>
    <property type="project" value="UniProtKB-EC"/>
</dbReference>
<keyword evidence="19" id="KW-1185">Reference proteome</keyword>
<evidence type="ECO:0000256" key="2">
    <source>
        <dbReference type="ARBA" id="ARBA00004922"/>
    </source>
</evidence>
<name>A0A2I0TU50_LIMLA</name>
<evidence type="ECO:0000256" key="3">
    <source>
        <dbReference type="ARBA" id="ARBA00006003"/>
    </source>
</evidence>
<evidence type="ECO:0000256" key="5">
    <source>
        <dbReference type="ARBA" id="ARBA00022679"/>
    </source>
</evidence>
<evidence type="ECO:0000256" key="1">
    <source>
        <dbReference type="ARBA" id="ARBA00004323"/>
    </source>
</evidence>
<feature type="compositionally biased region" description="Basic and acidic residues" evidence="17">
    <location>
        <begin position="38"/>
        <end position="54"/>
    </location>
</feature>
<comment type="catalytic activity">
    <reaction evidence="15">
        <text>a 3-O-[N-acetyl-alpha-neuraminyl-(2-&gt;3)-beta-D-galactosyl-(1-&gt;3)-N-acetyl-alpha-D-galactosaminyl]-L-threonyl-[protein] + CMP-N-acetyl-beta-neuraminate = a 3-O-{alpha-Neu5Ac-(2-&gt;3)-beta-D-Gal-(1-&gt;3)-[alpha-Neu5Ac-(2-&gt;6)]-alpha-D-GalNAc}-L-threonyl-[protein] + CMP + H(+)</text>
        <dbReference type="Rhea" id="RHEA:81659"/>
        <dbReference type="Rhea" id="RHEA-COMP:14417"/>
        <dbReference type="Rhea" id="RHEA-COMP:16763"/>
        <dbReference type="ChEBI" id="CHEBI:15378"/>
        <dbReference type="ChEBI" id="CHEBI:57812"/>
        <dbReference type="ChEBI" id="CHEBI:60377"/>
        <dbReference type="ChEBI" id="CHEBI:139598"/>
        <dbReference type="ChEBI" id="CHEBI:156398"/>
    </reaction>
    <physiologicalReaction direction="left-to-right" evidence="15">
        <dbReference type="Rhea" id="RHEA:81660"/>
    </physiologicalReaction>
</comment>
<evidence type="ECO:0000256" key="14">
    <source>
        <dbReference type="ARBA" id="ARBA00039109"/>
    </source>
</evidence>
<keyword evidence="9" id="KW-0333">Golgi apparatus</keyword>
<dbReference type="PANTHER" id="PTHR45941:SF5">
    <property type="entry name" value="ALPHA-N-ACETYLGALACTOSAMINIDE ALPHA-2,6-SIALYLTRANSFERASE 2"/>
    <property type="match status" value="1"/>
</dbReference>
<sequence>MHHAQGVEEAKEKAIVKPLPRVEGAKEKTTVKPSSGVKEAHENNVSKDQTKPKEPPAPVKTVTSVPRAAAVTEKKKLRAADFTSEPRWDFEDKYLLDNSPPPSTCSESVKAKAAKSDWLRDLFLSNIMLFTDKRYFNDSEWNRLEHFAPPYGFMELNYSLVKEVMSLLPPKPHQQVLLANSSTPTCISCAVVGNGGILNNSGMGQEIDSHDYVFRVSGAVIKGYEKDVGTKTSFYGFTAFSLVSSLQILGHRGFSNIPRGKHVRYIHFLEGARDYEWLKALLLNKNIRKGFLDEYVQRPRERFGEDFTMDRYLVVHPDFLRYMKNSHYYATVESPTSQRIIASGKSFKPSTELEEPKPSKKQGKAIDAHDLVFRLNGAVIKGFEEDVGTKISFYGFTVNTMKNSLIAYEEYGFTQIPQAKDLRYIFIPSDIRDYMMLKSAIQGSPVPEGSDKGDEPQKYFGPEASAEKFKLLHPDFLQYLTARFLRSELLNTQYGSLYMPSTGALMLLTALHTCDQVSAYGFITSNYEQFSDHYYELEKQPLVFYANHDMMLEAALWRRLHRAGIITLYQRMMLLLQLFNLMMVLSCDLKMLFPEKLQYLLSGLRSLAAADFCVAVPLHSSVGENPDTTFSQSPKSDVSDWSCLVKSQMVFATVDFACVVITERPGLAKKRKKKLHSGLAETGLLCKPGLKAWITNELLLFQGSDFSAIFNLKAEVLS</sequence>
<feature type="compositionally biased region" description="Basic and acidic residues" evidence="17">
    <location>
        <begin position="1"/>
        <end position="15"/>
    </location>
</feature>
<dbReference type="GO" id="GO:0000139">
    <property type="term" value="C:Golgi membrane"/>
    <property type="evidence" value="ECO:0007669"/>
    <property type="project" value="UniProtKB-SubCell"/>
</dbReference>
<dbReference type="EMBL" id="KZ507206">
    <property type="protein sequence ID" value="PKU37305.1"/>
    <property type="molecule type" value="Genomic_DNA"/>
</dbReference>
<keyword evidence="12" id="KW-0325">Glycoprotein</keyword>
<accession>A0A2I0TU50</accession>
<evidence type="ECO:0000313" key="19">
    <source>
        <dbReference type="Proteomes" id="UP000233556"/>
    </source>
</evidence>
<dbReference type="EC" id="2.4.3.3" evidence="14"/>
<evidence type="ECO:0000256" key="9">
    <source>
        <dbReference type="ARBA" id="ARBA00023034"/>
    </source>
</evidence>
<keyword evidence="5" id="KW-0808">Transferase</keyword>
<evidence type="ECO:0000256" key="16">
    <source>
        <dbReference type="ARBA" id="ARBA00052285"/>
    </source>
</evidence>
<feature type="region of interest" description="Disordered" evidence="17">
    <location>
        <begin position="1"/>
        <end position="67"/>
    </location>
</feature>
<keyword evidence="8" id="KW-1133">Transmembrane helix</keyword>
<dbReference type="Pfam" id="PF00777">
    <property type="entry name" value="Glyco_transf_29"/>
    <property type="match status" value="2"/>
</dbReference>
<gene>
    <name evidence="18" type="ORF">llap_12392</name>
</gene>
<dbReference type="GO" id="GO:0006493">
    <property type="term" value="P:protein O-linked glycosylation"/>
    <property type="evidence" value="ECO:0007669"/>
    <property type="project" value="TreeGrafter"/>
</dbReference>
<dbReference type="PANTHER" id="PTHR45941">
    <property type="entry name" value="ALPHA-N-ACETYLGALACTOSAMINIDE ALPHA-2,6-SIALYLTRANSFERASE 2-LIKE-RELATED"/>
    <property type="match status" value="1"/>
</dbReference>
<evidence type="ECO:0000256" key="11">
    <source>
        <dbReference type="ARBA" id="ARBA00023157"/>
    </source>
</evidence>
<keyword evidence="4" id="KW-0328">Glycosyltransferase</keyword>
<dbReference type="OrthoDB" id="10264956at2759"/>
<evidence type="ECO:0000256" key="4">
    <source>
        <dbReference type="ARBA" id="ARBA00022676"/>
    </source>
</evidence>
<evidence type="ECO:0000313" key="18">
    <source>
        <dbReference type="EMBL" id="PKU37305.1"/>
    </source>
</evidence>
<protein>
    <recommendedName>
        <fullName evidence="14">alpha-N-acetylgalactosaminide alpha-2,6-sialyltransferase</fullName>
        <ecNumber evidence="14">2.4.3.3</ecNumber>
    </recommendedName>
</protein>
<comment type="subcellular location">
    <subcellularLocation>
        <location evidence="1">Golgi apparatus membrane</location>
        <topology evidence="1">Single-pass type II membrane protein</topology>
    </subcellularLocation>
</comment>
<dbReference type="Gene3D" id="3.90.1480.20">
    <property type="entry name" value="Glycosyl transferase family 29"/>
    <property type="match status" value="2"/>
</dbReference>
<evidence type="ECO:0000256" key="6">
    <source>
        <dbReference type="ARBA" id="ARBA00022692"/>
    </source>
</evidence>
<evidence type="ECO:0000256" key="7">
    <source>
        <dbReference type="ARBA" id="ARBA00022968"/>
    </source>
</evidence>
<evidence type="ECO:0000256" key="13">
    <source>
        <dbReference type="ARBA" id="ARBA00036348"/>
    </source>
</evidence>
<keyword evidence="6" id="KW-0812">Transmembrane</keyword>
<keyword evidence="11" id="KW-1015">Disulfide bond</keyword>
<proteinExistence type="inferred from homology"/>
<dbReference type="InterPro" id="IPR038578">
    <property type="entry name" value="GT29-like_sf"/>
</dbReference>